<reference evidence="2 3" key="1">
    <citation type="journal article" date="2015" name="Genome Announc.">
        <title>Expanding the biotechnology potential of lactobacilli through comparative genomics of 213 strains and associated genera.</title>
        <authorList>
            <person name="Sun Z."/>
            <person name="Harris H.M."/>
            <person name="McCann A."/>
            <person name="Guo C."/>
            <person name="Argimon S."/>
            <person name="Zhang W."/>
            <person name="Yang X."/>
            <person name="Jeffery I.B."/>
            <person name="Cooney J.C."/>
            <person name="Kagawa T.F."/>
            <person name="Liu W."/>
            <person name="Song Y."/>
            <person name="Salvetti E."/>
            <person name="Wrobel A."/>
            <person name="Rasinkangas P."/>
            <person name="Parkhill J."/>
            <person name="Rea M.C."/>
            <person name="O'Sullivan O."/>
            <person name="Ritari J."/>
            <person name="Douillard F.P."/>
            <person name="Paul Ross R."/>
            <person name="Yang R."/>
            <person name="Briner A.E."/>
            <person name="Felis G.E."/>
            <person name="de Vos W.M."/>
            <person name="Barrangou R."/>
            <person name="Klaenhammer T.R."/>
            <person name="Caufield P.W."/>
            <person name="Cui Y."/>
            <person name="Zhang H."/>
            <person name="O'Toole P.W."/>
        </authorList>
    </citation>
    <scope>NUCLEOTIDE SEQUENCE [LARGE SCALE GENOMIC DNA]</scope>
    <source>
        <strain evidence="2 3">DSM 13343</strain>
    </source>
</reference>
<dbReference type="PATRIC" id="fig|1423769.4.peg.2599"/>
<keyword evidence="2" id="KW-0808">Transferase</keyword>
<dbReference type="SUPFAM" id="SSF53271">
    <property type="entry name" value="PRTase-like"/>
    <property type="match status" value="1"/>
</dbReference>
<dbReference type="Gene3D" id="3.40.50.2020">
    <property type="match status" value="1"/>
</dbReference>
<dbReference type="RefSeq" id="WP_054716395.1">
    <property type="nucleotide sequence ID" value="NZ_AZEU01000038.1"/>
</dbReference>
<evidence type="ECO:0000313" key="2">
    <source>
        <dbReference type="EMBL" id="KRL52436.1"/>
    </source>
</evidence>
<dbReference type="InterPro" id="IPR029057">
    <property type="entry name" value="PRTase-like"/>
</dbReference>
<name>A0A0R1RBD5_9LACO</name>
<comment type="caution">
    <text evidence="2">The sequence shown here is derived from an EMBL/GenBank/DDBJ whole genome shotgun (WGS) entry which is preliminary data.</text>
</comment>
<evidence type="ECO:0000259" key="1">
    <source>
        <dbReference type="Pfam" id="PF00156"/>
    </source>
</evidence>
<proteinExistence type="predicted"/>
<dbReference type="PANTHER" id="PTHR43218:SF1">
    <property type="entry name" value="PHOSPHORIBOSYLTRANSFERASE"/>
    <property type="match status" value="1"/>
</dbReference>
<dbReference type="AlphaFoldDB" id="A0A0R1RBD5"/>
<dbReference type="NCBIfam" id="NF005592">
    <property type="entry name" value="PRK07322.1"/>
    <property type="match status" value="1"/>
</dbReference>
<dbReference type="PANTHER" id="PTHR43218">
    <property type="entry name" value="PHOSPHORIBOSYLTRANSFERASE-RELATED"/>
    <property type="match status" value="1"/>
</dbReference>
<gene>
    <name evidence="2" type="ORF">FD01_GL002411</name>
</gene>
<protein>
    <submittedName>
        <fullName evidence="2">Adenine phosphoribosyltransferase</fullName>
    </submittedName>
</protein>
<dbReference type="InterPro" id="IPR000836">
    <property type="entry name" value="PRTase_dom"/>
</dbReference>
<evidence type="ECO:0000313" key="3">
    <source>
        <dbReference type="Proteomes" id="UP000051790"/>
    </source>
</evidence>
<accession>A0A0R1RBD5</accession>
<keyword evidence="2" id="KW-0328">Glycosyltransferase</keyword>
<feature type="domain" description="Phosphoribosyltransferase" evidence="1">
    <location>
        <begin position="41"/>
        <end position="170"/>
    </location>
</feature>
<dbReference type="Proteomes" id="UP000051790">
    <property type="component" value="Unassembled WGS sequence"/>
</dbReference>
<organism evidence="2 3">
    <name type="scientific">Lacticaseibacillus manihotivorans DSM 13343 = JCM 12514</name>
    <dbReference type="NCBI Taxonomy" id="1423769"/>
    <lineage>
        <taxon>Bacteria</taxon>
        <taxon>Bacillati</taxon>
        <taxon>Bacillota</taxon>
        <taxon>Bacilli</taxon>
        <taxon>Lactobacillales</taxon>
        <taxon>Lactobacillaceae</taxon>
        <taxon>Lacticaseibacillus</taxon>
    </lineage>
</organism>
<dbReference type="EMBL" id="AZEU01000038">
    <property type="protein sequence ID" value="KRL52436.1"/>
    <property type="molecule type" value="Genomic_DNA"/>
</dbReference>
<keyword evidence="3" id="KW-1185">Reference proteome</keyword>
<sequence length="180" mass="19462">MSEYYELKLGPLQRRLPKITLHPELTIASFVLLGDAELTEYAANALAQKLAQTPFDYIVTIESKGIPLAQALSEKLKQPRFIVLRKSVKDYMVAPVSVPVHAITTSADQQLVLDGTDAKLLAHQRVAIIDDVISTGGSLKAATDLLAKADAKVVVQAAILAEGDAAKRDDITYLAPLPLF</sequence>
<dbReference type="Pfam" id="PF00156">
    <property type="entry name" value="Pribosyltran"/>
    <property type="match status" value="1"/>
</dbReference>
<dbReference type="GO" id="GO:0016757">
    <property type="term" value="F:glycosyltransferase activity"/>
    <property type="evidence" value="ECO:0007669"/>
    <property type="project" value="UniProtKB-KW"/>
</dbReference>
<dbReference type="OrthoDB" id="4213751at2"/>
<dbReference type="CDD" id="cd06223">
    <property type="entry name" value="PRTases_typeI"/>
    <property type="match status" value="1"/>
</dbReference>